<dbReference type="Proteomes" id="UP000002620">
    <property type="component" value="Chromosome"/>
</dbReference>
<dbReference type="eggNOG" id="COG1959">
    <property type="taxonomic scope" value="Bacteria"/>
</dbReference>
<dbReference type="PROSITE" id="PS01332">
    <property type="entry name" value="HTH_RRF2_1"/>
    <property type="match status" value="1"/>
</dbReference>
<name>C9R9K7_AMMDK</name>
<dbReference type="InterPro" id="IPR036390">
    <property type="entry name" value="WH_DNA-bd_sf"/>
</dbReference>
<dbReference type="InterPro" id="IPR000944">
    <property type="entry name" value="Tscrpt_reg_Rrf2"/>
</dbReference>
<dbReference type="AlphaFoldDB" id="C9R9K7"/>
<dbReference type="OrthoDB" id="9808360at2"/>
<dbReference type="GO" id="GO:0005829">
    <property type="term" value="C:cytosol"/>
    <property type="evidence" value="ECO:0007669"/>
    <property type="project" value="TreeGrafter"/>
</dbReference>
<dbReference type="GO" id="GO:0003700">
    <property type="term" value="F:DNA-binding transcription factor activity"/>
    <property type="evidence" value="ECO:0007669"/>
    <property type="project" value="TreeGrafter"/>
</dbReference>
<dbReference type="SUPFAM" id="SSF46785">
    <property type="entry name" value="Winged helix' DNA-binding domain"/>
    <property type="match status" value="1"/>
</dbReference>
<dbReference type="Gene3D" id="1.10.10.10">
    <property type="entry name" value="Winged helix-like DNA-binding domain superfamily/Winged helix DNA-binding domain"/>
    <property type="match status" value="1"/>
</dbReference>
<dbReference type="InterPro" id="IPR030489">
    <property type="entry name" value="TR_Rrf2-type_CS"/>
</dbReference>
<dbReference type="EMBL" id="CP001785">
    <property type="protein sequence ID" value="ACX52986.1"/>
    <property type="molecule type" value="Genomic_DNA"/>
</dbReference>
<organism evidence="1 2">
    <name type="scientific">Ammonifex degensii (strain DSM 10501 / KC4)</name>
    <dbReference type="NCBI Taxonomy" id="429009"/>
    <lineage>
        <taxon>Bacteria</taxon>
        <taxon>Bacillati</taxon>
        <taxon>Bacillota</taxon>
        <taxon>Clostridia</taxon>
        <taxon>Thermoanaerobacterales</taxon>
        <taxon>Thermoanaerobacteraceae</taxon>
        <taxon>Ammonifex</taxon>
    </lineage>
</organism>
<dbReference type="PROSITE" id="PS51197">
    <property type="entry name" value="HTH_RRF2_2"/>
    <property type="match status" value="1"/>
</dbReference>
<keyword evidence="2" id="KW-1185">Reference proteome</keyword>
<dbReference type="KEGG" id="adg:Adeg_1906"/>
<dbReference type="Pfam" id="PF02082">
    <property type="entry name" value="Rrf2"/>
    <property type="match status" value="1"/>
</dbReference>
<evidence type="ECO:0000313" key="2">
    <source>
        <dbReference type="Proteomes" id="UP000002620"/>
    </source>
</evidence>
<protein>
    <submittedName>
        <fullName evidence="1">Transcriptional regulator, BadM/Rrf2 family</fullName>
    </submittedName>
</protein>
<dbReference type="HOGENOM" id="CLU_107144_1_3_9"/>
<accession>C9R9K7</accession>
<sequence length="137" mass="15212">MELIRRNTEYAIRALVHLAACKGEVVSAKEIAEAQDIPIEFLQKILQRLGRAGLVVSHRGAAGGFSLARKPSEINLLEVITVMQGRPAVNKCFLGREACERAPTCRLKYNWLVLEQKIGEFLADVTLQDLVDQLLGK</sequence>
<dbReference type="STRING" id="429009.Adeg_1906"/>
<dbReference type="NCBIfam" id="TIGR00738">
    <property type="entry name" value="rrf2_super"/>
    <property type="match status" value="1"/>
</dbReference>
<dbReference type="PANTHER" id="PTHR33221:SF2">
    <property type="entry name" value="TRANSCRIPTIONAL REGULATOR"/>
    <property type="match status" value="1"/>
</dbReference>
<reference evidence="1 2" key="1">
    <citation type="submission" date="2009-10" db="EMBL/GenBank/DDBJ databases">
        <title>Complete sequence of chromosome of Ammonifex degensii KC4.</title>
        <authorList>
            <consortium name="US DOE Joint Genome Institute"/>
            <person name="Kerfeld C."/>
            <person name="Goodner B."/>
            <person name="Huber H."/>
            <person name="Stetter K."/>
            <person name="Lucas S."/>
            <person name="Copeland A."/>
            <person name="Lapidus A."/>
            <person name="Glavina del Rio T."/>
            <person name="Dalin E."/>
            <person name="Tice H."/>
            <person name="Bruce D."/>
            <person name="Goodwin L."/>
            <person name="Pitluck S."/>
            <person name="Saunders E."/>
            <person name="Brettin T."/>
            <person name="Detter J.C."/>
            <person name="Han C."/>
            <person name="Larimer F."/>
            <person name="Land M."/>
            <person name="Hauser L."/>
            <person name="Kyrpides N."/>
            <person name="Ovchinnikova G."/>
            <person name="Richardson P."/>
        </authorList>
    </citation>
    <scope>NUCLEOTIDE SEQUENCE [LARGE SCALE GENOMIC DNA]</scope>
    <source>
        <strain evidence="2">DSM 10501 / KC4</strain>
    </source>
</reference>
<dbReference type="InterPro" id="IPR036388">
    <property type="entry name" value="WH-like_DNA-bd_sf"/>
</dbReference>
<dbReference type="RefSeq" id="WP_015739863.1">
    <property type="nucleotide sequence ID" value="NC_013385.1"/>
</dbReference>
<gene>
    <name evidence="1" type="ordered locus">Adeg_1906</name>
</gene>
<proteinExistence type="predicted"/>
<dbReference type="PANTHER" id="PTHR33221">
    <property type="entry name" value="WINGED HELIX-TURN-HELIX TRANSCRIPTIONAL REGULATOR, RRF2 FAMILY"/>
    <property type="match status" value="1"/>
</dbReference>
<evidence type="ECO:0000313" key="1">
    <source>
        <dbReference type="EMBL" id="ACX52986.1"/>
    </source>
</evidence>